<protein>
    <submittedName>
        <fullName evidence="1">Uncharacterized protein</fullName>
    </submittedName>
</protein>
<evidence type="ECO:0000313" key="1">
    <source>
        <dbReference type="EMBL" id="KKN02468.1"/>
    </source>
</evidence>
<comment type="caution">
    <text evidence="1">The sequence shown here is derived from an EMBL/GenBank/DDBJ whole genome shotgun (WGS) entry which is preliminary data.</text>
</comment>
<gene>
    <name evidence="1" type="ORF">LCGC14_1117450</name>
</gene>
<dbReference type="EMBL" id="LAZR01005145">
    <property type="protein sequence ID" value="KKN02468.1"/>
    <property type="molecule type" value="Genomic_DNA"/>
</dbReference>
<sequence>MKQNIRRLLRAIWIKSCRFDDIDPTASFVVFSTDNPYQKRYNKIMGMYLAGFNL</sequence>
<organism evidence="1">
    <name type="scientific">marine sediment metagenome</name>
    <dbReference type="NCBI Taxonomy" id="412755"/>
    <lineage>
        <taxon>unclassified sequences</taxon>
        <taxon>metagenomes</taxon>
        <taxon>ecological metagenomes</taxon>
    </lineage>
</organism>
<dbReference type="AlphaFoldDB" id="A0A0F9QAT1"/>
<name>A0A0F9QAT1_9ZZZZ</name>
<proteinExistence type="predicted"/>
<reference evidence="1" key="1">
    <citation type="journal article" date="2015" name="Nature">
        <title>Complex archaea that bridge the gap between prokaryotes and eukaryotes.</title>
        <authorList>
            <person name="Spang A."/>
            <person name="Saw J.H."/>
            <person name="Jorgensen S.L."/>
            <person name="Zaremba-Niedzwiedzka K."/>
            <person name="Martijn J."/>
            <person name="Lind A.E."/>
            <person name="van Eijk R."/>
            <person name="Schleper C."/>
            <person name="Guy L."/>
            <person name="Ettema T.J."/>
        </authorList>
    </citation>
    <scope>NUCLEOTIDE SEQUENCE</scope>
</reference>
<accession>A0A0F9QAT1</accession>